<dbReference type="EMBL" id="CP038241">
    <property type="protein sequence ID" value="QIV96313.1"/>
    <property type="molecule type" value="Genomic_DNA"/>
</dbReference>
<organism evidence="2 3">
    <name type="scientific">Allofrancisella inopinata</name>
    <dbReference type="NCBI Taxonomy" id="1085647"/>
    <lineage>
        <taxon>Bacteria</taxon>
        <taxon>Pseudomonadati</taxon>
        <taxon>Pseudomonadota</taxon>
        <taxon>Gammaproteobacteria</taxon>
        <taxon>Thiotrichales</taxon>
        <taxon>Francisellaceae</taxon>
        <taxon>Allofrancisella</taxon>
    </lineage>
</organism>
<dbReference type="InterPro" id="IPR002559">
    <property type="entry name" value="Transposase_11"/>
</dbReference>
<dbReference type="InterPro" id="IPR051698">
    <property type="entry name" value="Transposase_11-like"/>
</dbReference>
<keyword evidence="3" id="KW-1185">Reference proteome</keyword>
<feature type="domain" description="Transposase IS4-like" evidence="1">
    <location>
        <begin position="5"/>
        <end position="95"/>
    </location>
</feature>
<dbReference type="Pfam" id="PF01609">
    <property type="entry name" value="DDE_Tnp_1"/>
    <property type="match status" value="1"/>
</dbReference>
<reference evidence="2 3" key="1">
    <citation type="submission" date="2019-03" db="EMBL/GenBank/DDBJ databases">
        <title>Complete Genome Sequence of Allofrancisella inopinata Strain SYSU YG23 Isolated from Water-Cooling Systems in China.</title>
        <authorList>
            <person name="Ohrman C."/>
            <person name="Uneklint I."/>
            <person name="Sjodin A."/>
        </authorList>
    </citation>
    <scope>NUCLEOTIDE SEQUENCE [LARGE SCALE GENOMIC DNA]</scope>
    <source>
        <strain evidence="2 3">SYSU YG23</strain>
    </source>
</reference>
<evidence type="ECO:0000313" key="2">
    <source>
        <dbReference type="EMBL" id="QIV96313.1"/>
    </source>
</evidence>
<evidence type="ECO:0000313" key="3">
    <source>
        <dbReference type="Proteomes" id="UP000502004"/>
    </source>
</evidence>
<dbReference type="PANTHER" id="PTHR30298:SF0">
    <property type="entry name" value="PROTEIN YBFL-RELATED"/>
    <property type="match status" value="1"/>
</dbReference>
<gene>
    <name evidence="2" type="ORF">E4K63_05515</name>
</gene>
<dbReference type="KEGG" id="aii:E4K63_05515"/>
<accession>A0AAE6YI53</accession>
<evidence type="ECO:0000259" key="1">
    <source>
        <dbReference type="Pfam" id="PF01609"/>
    </source>
</evidence>
<dbReference type="GO" id="GO:0006313">
    <property type="term" value="P:DNA transposition"/>
    <property type="evidence" value="ECO:0007669"/>
    <property type="project" value="InterPro"/>
</dbReference>
<sequence length="109" mass="11844">MTNTEIIAIDGKCLRGTKTGLTLLNAWACENDCVLGQEVVDSKSNEITAMPKLLSKLDLAGTIITSDAMGTQRKTAQQIIEQKGDYVLSLKGNQSSLHEDVALWFSSKK</sequence>
<dbReference type="AlphaFoldDB" id="A0AAE6YI53"/>
<protein>
    <submittedName>
        <fullName evidence="2">ISAs1 family transposase</fullName>
    </submittedName>
</protein>
<dbReference type="GO" id="GO:0004803">
    <property type="term" value="F:transposase activity"/>
    <property type="evidence" value="ECO:0007669"/>
    <property type="project" value="InterPro"/>
</dbReference>
<dbReference type="GO" id="GO:0003677">
    <property type="term" value="F:DNA binding"/>
    <property type="evidence" value="ECO:0007669"/>
    <property type="project" value="InterPro"/>
</dbReference>
<name>A0AAE6YI53_9GAMM</name>
<dbReference type="InterPro" id="IPR047647">
    <property type="entry name" value="ISAs1_transpos"/>
</dbReference>
<proteinExistence type="predicted"/>
<dbReference type="PANTHER" id="PTHR30298">
    <property type="entry name" value="H REPEAT-ASSOCIATED PREDICTED TRANSPOSASE"/>
    <property type="match status" value="1"/>
</dbReference>
<dbReference type="NCBIfam" id="NF033564">
    <property type="entry name" value="transpos_ISAs1"/>
    <property type="match status" value="1"/>
</dbReference>
<dbReference type="Proteomes" id="UP000502004">
    <property type="component" value="Chromosome"/>
</dbReference>